<evidence type="ECO:0000259" key="1">
    <source>
        <dbReference type="Pfam" id="PF13340"/>
    </source>
</evidence>
<dbReference type="RefSeq" id="WP_280882364.1">
    <property type="nucleotide sequence ID" value="NZ_JARXVH010000024.1"/>
</dbReference>
<protein>
    <submittedName>
        <fullName evidence="2">Transposase</fullName>
    </submittedName>
</protein>
<keyword evidence="3" id="KW-1185">Reference proteome</keyword>
<sequence>MCELRTRCSTDLSDPEWEILCPLVPAVRPGGRPAKHTRREILNALAYWLRTGCAWRLLPHDLPPWQTVYHYWRRWQQVGVWERMLTELRERERVQLGREVSP</sequence>
<gene>
    <name evidence="2" type="ORF">M2283_009010</name>
</gene>
<dbReference type="PANTHER" id="PTHR30007:SF0">
    <property type="entry name" value="TRANSPOSASE"/>
    <property type="match status" value="1"/>
</dbReference>
<dbReference type="InterPro" id="IPR025161">
    <property type="entry name" value="IS402-like_dom"/>
</dbReference>
<proteinExistence type="predicted"/>
<dbReference type="PANTHER" id="PTHR30007">
    <property type="entry name" value="PHP DOMAIN PROTEIN"/>
    <property type="match status" value="1"/>
</dbReference>
<evidence type="ECO:0000313" key="2">
    <source>
        <dbReference type="EMBL" id="MDH6221663.1"/>
    </source>
</evidence>
<organism evidence="2 3">
    <name type="scientific">Streptomyces pseudovenezuelae</name>
    <dbReference type="NCBI Taxonomy" id="67350"/>
    <lineage>
        <taxon>Bacteria</taxon>
        <taxon>Bacillati</taxon>
        <taxon>Actinomycetota</taxon>
        <taxon>Actinomycetes</taxon>
        <taxon>Kitasatosporales</taxon>
        <taxon>Streptomycetaceae</taxon>
        <taxon>Streptomyces</taxon>
        <taxon>Streptomyces aurantiacus group</taxon>
    </lineage>
</organism>
<accession>A0ABT6LZB9</accession>
<evidence type="ECO:0000313" key="3">
    <source>
        <dbReference type="Proteomes" id="UP001160499"/>
    </source>
</evidence>
<name>A0ABT6LZB9_9ACTN</name>
<reference evidence="2 3" key="1">
    <citation type="submission" date="2023-04" db="EMBL/GenBank/DDBJ databases">
        <title>Forest soil microbial communities from Buena Vista Peninsula, Colon Province, Panama.</title>
        <authorList>
            <person name="Bouskill N."/>
        </authorList>
    </citation>
    <scope>NUCLEOTIDE SEQUENCE [LARGE SCALE GENOMIC DNA]</scope>
    <source>
        <strain evidence="2 3">GGS1</strain>
    </source>
</reference>
<dbReference type="EMBL" id="JARXVH010000024">
    <property type="protein sequence ID" value="MDH6221663.1"/>
    <property type="molecule type" value="Genomic_DNA"/>
</dbReference>
<comment type="caution">
    <text evidence="2">The sequence shown here is derived from an EMBL/GenBank/DDBJ whole genome shotgun (WGS) entry which is preliminary data.</text>
</comment>
<dbReference type="Pfam" id="PF13340">
    <property type="entry name" value="DUF4096"/>
    <property type="match status" value="1"/>
</dbReference>
<dbReference type="Proteomes" id="UP001160499">
    <property type="component" value="Unassembled WGS sequence"/>
</dbReference>
<feature type="domain" description="Insertion element IS402-like" evidence="1">
    <location>
        <begin position="12"/>
        <end position="84"/>
    </location>
</feature>